<feature type="domain" description="Methyl-accepting transducer" evidence="10">
    <location>
        <begin position="295"/>
        <end position="531"/>
    </location>
</feature>
<evidence type="ECO:0000256" key="2">
    <source>
        <dbReference type="ARBA" id="ARBA00022475"/>
    </source>
</evidence>
<dbReference type="Gene3D" id="1.10.287.950">
    <property type="entry name" value="Methyl-accepting chemotaxis protein"/>
    <property type="match status" value="1"/>
</dbReference>
<dbReference type="PROSITE" id="PS50111">
    <property type="entry name" value="CHEMOTAXIS_TRANSDUC_2"/>
    <property type="match status" value="1"/>
</dbReference>
<evidence type="ECO:0000313" key="13">
    <source>
        <dbReference type="Proteomes" id="UP001527882"/>
    </source>
</evidence>
<evidence type="ECO:0000259" key="10">
    <source>
        <dbReference type="PROSITE" id="PS50111"/>
    </source>
</evidence>
<dbReference type="InterPro" id="IPR004090">
    <property type="entry name" value="Chemotax_Me-accpt_rcpt"/>
</dbReference>
<dbReference type="PANTHER" id="PTHR32089:SF112">
    <property type="entry name" value="LYSOZYME-LIKE PROTEIN-RELATED"/>
    <property type="match status" value="1"/>
</dbReference>
<reference evidence="12 13" key="1">
    <citation type="submission" date="2022-12" db="EMBL/GenBank/DDBJ databases">
        <title>Draft genome sequence of Paenibacillus sp. dW9.</title>
        <authorList>
            <person name="Choi E.-W."/>
            <person name="Kim D.-U."/>
        </authorList>
    </citation>
    <scope>NUCLEOTIDE SEQUENCE [LARGE SCALE GENOMIC DNA]</scope>
    <source>
        <strain evidence="13">dW9</strain>
    </source>
</reference>
<dbReference type="SMART" id="SM00283">
    <property type="entry name" value="MA"/>
    <property type="match status" value="1"/>
</dbReference>
<dbReference type="CDD" id="cd11386">
    <property type="entry name" value="MCP_signal"/>
    <property type="match status" value="1"/>
</dbReference>
<keyword evidence="3 9" id="KW-0812">Transmembrane</keyword>
<dbReference type="InterPro" id="IPR003660">
    <property type="entry name" value="HAMP_dom"/>
</dbReference>
<dbReference type="PROSITE" id="PS50885">
    <property type="entry name" value="HAMP"/>
    <property type="match status" value="1"/>
</dbReference>
<name>A0ABT4QKQ4_9BACL</name>
<dbReference type="SUPFAM" id="SSF58104">
    <property type="entry name" value="Methyl-accepting chemotaxis protein (MCP) signaling domain"/>
    <property type="match status" value="1"/>
</dbReference>
<dbReference type="RefSeq" id="WP_269885915.1">
    <property type="nucleotide sequence ID" value="NZ_JAQAGZ010000037.1"/>
</dbReference>
<dbReference type="CDD" id="cd06225">
    <property type="entry name" value="HAMP"/>
    <property type="match status" value="1"/>
</dbReference>
<evidence type="ECO:0000256" key="7">
    <source>
        <dbReference type="ARBA" id="ARBA00029447"/>
    </source>
</evidence>
<feature type="domain" description="HAMP" evidence="11">
    <location>
        <begin position="223"/>
        <end position="276"/>
    </location>
</feature>
<comment type="subcellular location">
    <subcellularLocation>
        <location evidence="1">Cell membrane</location>
        <topology evidence="1">Multi-pass membrane protein</topology>
    </subcellularLocation>
</comment>
<keyword evidence="5 9" id="KW-0472">Membrane</keyword>
<gene>
    <name evidence="12" type="ORF">O9H85_34580</name>
</gene>
<dbReference type="PANTHER" id="PTHR32089">
    <property type="entry name" value="METHYL-ACCEPTING CHEMOTAXIS PROTEIN MCPB"/>
    <property type="match status" value="1"/>
</dbReference>
<evidence type="ECO:0000256" key="1">
    <source>
        <dbReference type="ARBA" id="ARBA00004651"/>
    </source>
</evidence>
<sequence length="581" mass="62843">MKFFRLSSLRTKFIFICFLILAVPSLTIGIVGYQISKQQLSQSGEAQLKNSVQMTIGMINTMDKEVKSGHLTLEEAQERVRQEILGKKGSDNKRPINPRYIVGKSGYVFAINKNAISVMNPSNEGQDLTNVKTKDGIMLGKLMVEKGTSSGGSFSYMWENPFTKKVETKIAYEELDPNWGWIIGAGAYLSEFNKGANQVLYILLITLGVSILLGAVIVWFFINSITKPIILMAGQVEKISNGDLTMEPMTIRNKDEIGRLARDINTMTINLKDVIRQVASNSEQVAASSEVLTASAHQTSKATEHIAKSMQEMAAGTDQQVRSVDESAKTISEMAAGIGQIAASSTQVADMAKQALVQSSDGGKAIDIVVNQMNSVNQTVNGLAQVVKELGERSKEIGEILNVITGISAQTNLLALNAAIEAARAGEHGRGFAVVAGEVRKLAEQSSQSSQKIFELIQQIQGKIDNAIIAMEQVTKEVKSGLDVVQTAGVSFNDIKYSVEQVASQIYEVSAASEQMAAGTQQVVRSIQQISEVASETASGTQQVSASSQEQLASMEEISASAQSLSKMAEDLYMIVEKFKI</sequence>
<evidence type="ECO:0000259" key="11">
    <source>
        <dbReference type="PROSITE" id="PS50885"/>
    </source>
</evidence>
<dbReference type="SMART" id="SM00304">
    <property type="entry name" value="HAMP"/>
    <property type="match status" value="2"/>
</dbReference>
<dbReference type="Pfam" id="PF17200">
    <property type="entry name" value="sCache_2"/>
    <property type="match status" value="1"/>
</dbReference>
<keyword evidence="4 9" id="KW-1133">Transmembrane helix</keyword>
<dbReference type="InterPro" id="IPR033480">
    <property type="entry name" value="sCache_2"/>
</dbReference>
<dbReference type="Gene3D" id="6.10.340.10">
    <property type="match status" value="1"/>
</dbReference>
<evidence type="ECO:0000256" key="6">
    <source>
        <dbReference type="ARBA" id="ARBA00023224"/>
    </source>
</evidence>
<evidence type="ECO:0000256" key="4">
    <source>
        <dbReference type="ARBA" id="ARBA00022989"/>
    </source>
</evidence>
<dbReference type="Pfam" id="PF00672">
    <property type="entry name" value="HAMP"/>
    <property type="match status" value="1"/>
</dbReference>
<dbReference type="Gene3D" id="3.30.450.20">
    <property type="entry name" value="PAS domain"/>
    <property type="match status" value="1"/>
</dbReference>
<dbReference type="EMBL" id="JAQAGZ010000037">
    <property type="protein sequence ID" value="MCZ8517387.1"/>
    <property type="molecule type" value="Genomic_DNA"/>
</dbReference>
<accession>A0ABT4QKQ4</accession>
<keyword evidence="6 8" id="KW-0807">Transducer</keyword>
<dbReference type="Pfam" id="PF00015">
    <property type="entry name" value="MCPsignal"/>
    <property type="match status" value="1"/>
</dbReference>
<organism evidence="12 13">
    <name type="scientific">Paenibacillus gyeongsangnamensis</name>
    <dbReference type="NCBI Taxonomy" id="3388067"/>
    <lineage>
        <taxon>Bacteria</taxon>
        <taxon>Bacillati</taxon>
        <taxon>Bacillota</taxon>
        <taxon>Bacilli</taxon>
        <taxon>Bacillales</taxon>
        <taxon>Paenibacillaceae</taxon>
        <taxon>Paenibacillus</taxon>
    </lineage>
</organism>
<keyword evidence="13" id="KW-1185">Reference proteome</keyword>
<dbReference type="PRINTS" id="PR00260">
    <property type="entry name" value="CHEMTRNSDUCR"/>
</dbReference>
<protein>
    <submittedName>
        <fullName evidence="12">Methyl-accepting chemotaxis protein</fullName>
    </submittedName>
</protein>
<proteinExistence type="inferred from homology"/>
<evidence type="ECO:0000256" key="9">
    <source>
        <dbReference type="SAM" id="Phobius"/>
    </source>
</evidence>
<comment type="caution">
    <text evidence="12">The sequence shown here is derived from an EMBL/GenBank/DDBJ whole genome shotgun (WGS) entry which is preliminary data.</text>
</comment>
<dbReference type="Proteomes" id="UP001527882">
    <property type="component" value="Unassembled WGS sequence"/>
</dbReference>
<dbReference type="InterPro" id="IPR004089">
    <property type="entry name" value="MCPsignal_dom"/>
</dbReference>
<evidence type="ECO:0000256" key="5">
    <source>
        <dbReference type="ARBA" id="ARBA00023136"/>
    </source>
</evidence>
<feature type="transmembrane region" description="Helical" evidence="9">
    <location>
        <begin position="199"/>
        <end position="222"/>
    </location>
</feature>
<evidence type="ECO:0000313" key="12">
    <source>
        <dbReference type="EMBL" id="MCZ8517387.1"/>
    </source>
</evidence>
<dbReference type="SMART" id="SM01049">
    <property type="entry name" value="Cache_2"/>
    <property type="match status" value="1"/>
</dbReference>
<evidence type="ECO:0000256" key="3">
    <source>
        <dbReference type="ARBA" id="ARBA00022692"/>
    </source>
</evidence>
<evidence type="ECO:0000256" key="8">
    <source>
        <dbReference type="PROSITE-ProRule" id="PRU00284"/>
    </source>
</evidence>
<comment type="similarity">
    <text evidence="7">Belongs to the methyl-accepting chemotaxis (MCP) protein family.</text>
</comment>
<keyword evidence="2" id="KW-1003">Cell membrane</keyword>